<proteinExistence type="predicted"/>
<keyword evidence="1" id="KW-0472">Membrane</keyword>
<evidence type="ECO:0000256" key="1">
    <source>
        <dbReference type="SAM" id="Phobius"/>
    </source>
</evidence>
<dbReference type="InterPro" id="IPR007165">
    <property type="entry name" value="Phage_holin_4_2"/>
</dbReference>
<protein>
    <submittedName>
        <fullName evidence="2">Phage holin family protein</fullName>
    </submittedName>
</protein>
<dbReference type="PANTHER" id="PTHR37309">
    <property type="entry name" value="SLR0284 PROTEIN"/>
    <property type="match status" value="1"/>
</dbReference>
<sequence>MNHLMYFAVMAVAMVGLSKIMPGFKVDGWIPAIFAAVVLGVVNTVVKPVLFVLTLPFTLLTLGLFLLVLNAMMLWLTSIIVPGFRVTGVGTAVVASLILAAVSMVWKAATSADS</sequence>
<comment type="caution">
    <text evidence="2">The sequence shown here is derived from an EMBL/GenBank/DDBJ whole genome shotgun (WGS) entry which is preliminary data.</text>
</comment>
<evidence type="ECO:0000313" key="3">
    <source>
        <dbReference type="Proteomes" id="UP000320184"/>
    </source>
</evidence>
<reference evidence="2 3" key="1">
    <citation type="journal article" date="2019" name="Nat. Microbiol.">
        <title>Mediterranean grassland soil C-N compound turnover is dependent on rainfall and depth, and is mediated by genomically divergent microorganisms.</title>
        <authorList>
            <person name="Diamond S."/>
            <person name="Andeer P.F."/>
            <person name="Li Z."/>
            <person name="Crits-Christoph A."/>
            <person name="Burstein D."/>
            <person name="Anantharaman K."/>
            <person name="Lane K.R."/>
            <person name="Thomas B.C."/>
            <person name="Pan C."/>
            <person name="Northen T.R."/>
            <person name="Banfield J.F."/>
        </authorList>
    </citation>
    <scope>NUCLEOTIDE SEQUENCE [LARGE SCALE GENOMIC DNA]</scope>
    <source>
        <strain evidence="2">WS_3</strain>
    </source>
</reference>
<dbReference type="AlphaFoldDB" id="A0A538SR14"/>
<name>A0A538SR14_UNCEI</name>
<dbReference type="Pfam" id="PF04020">
    <property type="entry name" value="Phage_holin_4_2"/>
    <property type="match status" value="1"/>
</dbReference>
<keyword evidence="1" id="KW-1133">Transmembrane helix</keyword>
<accession>A0A538SR14</accession>
<feature type="transmembrane region" description="Helical" evidence="1">
    <location>
        <begin position="86"/>
        <end position="106"/>
    </location>
</feature>
<dbReference type="EMBL" id="VBOT01000008">
    <property type="protein sequence ID" value="TMQ53810.1"/>
    <property type="molecule type" value="Genomic_DNA"/>
</dbReference>
<feature type="transmembrane region" description="Helical" evidence="1">
    <location>
        <begin position="28"/>
        <end position="46"/>
    </location>
</feature>
<feature type="transmembrane region" description="Helical" evidence="1">
    <location>
        <begin position="58"/>
        <end position="80"/>
    </location>
</feature>
<evidence type="ECO:0000313" key="2">
    <source>
        <dbReference type="EMBL" id="TMQ53810.1"/>
    </source>
</evidence>
<keyword evidence="1" id="KW-0812">Transmembrane</keyword>
<organism evidence="2 3">
    <name type="scientific">Eiseniibacteriota bacterium</name>
    <dbReference type="NCBI Taxonomy" id="2212470"/>
    <lineage>
        <taxon>Bacteria</taxon>
        <taxon>Candidatus Eiseniibacteriota</taxon>
    </lineage>
</organism>
<dbReference type="PANTHER" id="PTHR37309:SF1">
    <property type="entry name" value="SLR0284 PROTEIN"/>
    <property type="match status" value="1"/>
</dbReference>
<gene>
    <name evidence="2" type="ORF">E6K73_00765</name>
</gene>
<dbReference type="Proteomes" id="UP000320184">
    <property type="component" value="Unassembled WGS sequence"/>
</dbReference>